<accession>A0A1H6BQQ5</accession>
<dbReference type="EMBL" id="FNUT01000011">
    <property type="protein sequence ID" value="SEG62990.1"/>
    <property type="molecule type" value="Genomic_DNA"/>
</dbReference>
<name>A0A1H6BQQ5_9SPHI</name>
<protein>
    <recommendedName>
        <fullName evidence="3">HK97 gp10 family phage protein</fullName>
    </recommendedName>
</protein>
<sequence length="140" mass="16135">MALHSLHQLITMDAIRSKFIENTLRDEGNRFIRNQGIAIKNALKSRTGNLIRNRKATVTGTGSNAQLHIEVPAYTRFLDIRNKFKRSRRGQSKRSSGRGLQIYNRFVMGHYYGLAERLQFGYTQETIDMIRSKWEGGFNG</sequence>
<organism evidence="1 2">
    <name type="scientific">Sphingobacterium lactis</name>
    <dbReference type="NCBI Taxonomy" id="797291"/>
    <lineage>
        <taxon>Bacteria</taxon>
        <taxon>Pseudomonadati</taxon>
        <taxon>Bacteroidota</taxon>
        <taxon>Sphingobacteriia</taxon>
        <taxon>Sphingobacteriales</taxon>
        <taxon>Sphingobacteriaceae</taxon>
        <taxon>Sphingobacterium</taxon>
    </lineage>
</organism>
<evidence type="ECO:0000313" key="1">
    <source>
        <dbReference type="EMBL" id="SEG62990.1"/>
    </source>
</evidence>
<dbReference type="Proteomes" id="UP000236731">
    <property type="component" value="Unassembled WGS sequence"/>
</dbReference>
<evidence type="ECO:0000313" key="2">
    <source>
        <dbReference type="Proteomes" id="UP000236731"/>
    </source>
</evidence>
<dbReference type="AlphaFoldDB" id="A0A1H6BQQ5"/>
<proteinExistence type="predicted"/>
<reference evidence="2" key="1">
    <citation type="submission" date="2016-10" db="EMBL/GenBank/DDBJ databases">
        <authorList>
            <person name="Varghese N."/>
            <person name="Submissions S."/>
        </authorList>
    </citation>
    <scope>NUCLEOTIDE SEQUENCE [LARGE SCALE GENOMIC DNA]</scope>
    <source>
        <strain evidence="2">DSM 22361</strain>
    </source>
</reference>
<gene>
    <name evidence="1" type="ORF">SAMN05421877_11165</name>
</gene>
<evidence type="ECO:0008006" key="3">
    <source>
        <dbReference type="Google" id="ProtNLM"/>
    </source>
</evidence>
<keyword evidence="2" id="KW-1185">Reference proteome</keyword>